<dbReference type="Proteomes" id="UP000198896">
    <property type="component" value="Unassembled WGS sequence"/>
</dbReference>
<reference evidence="2 3" key="1">
    <citation type="submission" date="2016-10" db="EMBL/GenBank/DDBJ databases">
        <authorList>
            <person name="de Groot N.N."/>
        </authorList>
    </citation>
    <scope>NUCLEOTIDE SEQUENCE [LARGE SCALE GENOMIC DNA]</scope>
    <source>
        <strain evidence="2 3">DSM 9236</strain>
    </source>
</reference>
<sequence>MELEQTEEQREKLSGLVRYVYKYAKEENDPKAVALLRKTAGLDCPEVQAFVCRCCRYGYGTKERKKRLDRRRSGGRSDSSAVKG</sequence>
<evidence type="ECO:0000313" key="3">
    <source>
        <dbReference type="Proteomes" id="UP000198896"/>
    </source>
</evidence>
<name>A0A1I1YEC0_9FIRM</name>
<protein>
    <submittedName>
        <fullName evidence="2">Uncharacterized protein</fullName>
    </submittedName>
</protein>
<feature type="region of interest" description="Disordered" evidence="1">
    <location>
        <begin position="64"/>
        <end position="84"/>
    </location>
</feature>
<dbReference type="EMBL" id="FONL01000002">
    <property type="protein sequence ID" value="SFE17682.1"/>
    <property type="molecule type" value="Genomic_DNA"/>
</dbReference>
<evidence type="ECO:0000313" key="2">
    <source>
        <dbReference type="EMBL" id="SFE17682.1"/>
    </source>
</evidence>
<organism evidence="2 3">
    <name type="scientific">Succiniclasticum ruminis DSM 9236</name>
    <dbReference type="NCBI Taxonomy" id="1123323"/>
    <lineage>
        <taxon>Bacteria</taxon>
        <taxon>Bacillati</taxon>
        <taxon>Bacillota</taxon>
        <taxon>Negativicutes</taxon>
        <taxon>Acidaminococcales</taxon>
        <taxon>Acidaminococcaceae</taxon>
        <taxon>Succiniclasticum</taxon>
    </lineage>
</organism>
<dbReference type="AlphaFoldDB" id="A0A1I1YEC0"/>
<keyword evidence="3" id="KW-1185">Reference proteome</keyword>
<proteinExistence type="predicted"/>
<gene>
    <name evidence="2" type="ORF">SAMN05216245_102158</name>
</gene>
<evidence type="ECO:0000256" key="1">
    <source>
        <dbReference type="SAM" id="MobiDB-lite"/>
    </source>
</evidence>
<dbReference type="RefSeq" id="WP_093912738.1">
    <property type="nucleotide sequence ID" value="NZ_FONL01000002.1"/>
</dbReference>
<feature type="compositionally biased region" description="Basic residues" evidence="1">
    <location>
        <begin position="64"/>
        <end position="74"/>
    </location>
</feature>
<dbReference type="STRING" id="1123323.SAMN05216245_102158"/>
<accession>A0A1I1YEC0</accession>